<dbReference type="Proteomes" id="UP000309667">
    <property type="component" value="Unassembled WGS sequence"/>
</dbReference>
<comment type="caution">
    <text evidence="1">The sequence shown here is derived from an EMBL/GenBank/DDBJ whole genome shotgun (WGS) entry which is preliminary data.</text>
</comment>
<proteinExistence type="predicted"/>
<dbReference type="EMBL" id="STGT01000003">
    <property type="protein sequence ID" value="THV13760.1"/>
    <property type="molecule type" value="Genomic_DNA"/>
</dbReference>
<keyword evidence="2" id="KW-1185">Reference proteome</keyword>
<evidence type="ECO:0000313" key="2">
    <source>
        <dbReference type="Proteomes" id="UP000309667"/>
    </source>
</evidence>
<dbReference type="RefSeq" id="WP_136558468.1">
    <property type="nucleotide sequence ID" value="NZ_STGT01000003.1"/>
</dbReference>
<organism evidence="1 2">
    <name type="scientific">Rhizobium rhizophilum</name>
    <dbReference type="NCBI Taxonomy" id="1850373"/>
    <lineage>
        <taxon>Bacteria</taxon>
        <taxon>Pseudomonadati</taxon>
        <taxon>Pseudomonadota</taxon>
        <taxon>Alphaproteobacteria</taxon>
        <taxon>Hyphomicrobiales</taxon>
        <taxon>Rhizobiaceae</taxon>
        <taxon>Rhizobium/Agrobacterium group</taxon>
        <taxon>Rhizobium</taxon>
    </lineage>
</organism>
<reference evidence="1 2" key="1">
    <citation type="submission" date="2019-04" db="EMBL/GenBank/DDBJ databases">
        <title>Genome sequence of strain 7209-2.</title>
        <authorList>
            <person name="Gao J."/>
            <person name="Sun J."/>
        </authorList>
    </citation>
    <scope>NUCLEOTIDE SEQUENCE [LARGE SCALE GENOMIC DNA]</scope>
    <source>
        <strain evidence="1 2">7209-2</strain>
    </source>
</reference>
<evidence type="ECO:0000313" key="1">
    <source>
        <dbReference type="EMBL" id="THV13760.1"/>
    </source>
</evidence>
<name>A0ABY2QWC1_9HYPH</name>
<sequence length="180" mass="19410">MTEFQRRLEANIRESLRFAVGEVQEDAVANMVAGVNAVLDHPSAPAPEKHVACPCTLIEQDEDCPVGYPSMLCGVCKGTGNTTSEQVTALACEMIKIAGDTGGPEDPFAAWESIDLLKSQHEKMRKALQPFAKFSSVLSATQQHRMFLQLLVCPVGDGHPDDYGQHIEAARAALATTEGK</sequence>
<protein>
    <submittedName>
        <fullName evidence="1">Uncharacterized protein</fullName>
    </submittedName>
</protein>
<accession>A0ABY2QWC1</accession>
<gene>
    <name evidence="1" type="ORF">E9677_12695</name>
</gene>